<evidence type="ECO:0000313" key="11">
    <source>
        <dbReference type="Proteomes" id="UP001302812"/>
    </source>
</evidence>
<protein>
    <submittedName>
        <fullName evidence="10">Cytochrome P450</fullName>
    </submittedName>
</protein>
<keyword evidence="7" id="KW-0503">Monooxygenase</keyword>
<dbReference type="GO" id="GO:0005506">
    <property type="term" value="F:iron ion binding"/>
    <property type="evidence" value="ECO:0007669"/>
    <property type="project" value="InterPro"/>
</dbReference>
<dbReference type="Proteomes" id="UP001302812">
    <property type="component" value="Unassembled WGS sequence"/>
</dbReference>
<sequence length="520" mass="59004">MLSFITPDGIANPLPVWSYPFLLFLTWYTFTAFTTWYRLRHVPGPFLASFSYAWYVYQALTGRIGPAFQSLNRYGPLVRTAPNYVVTSDPEVLRRIGSARSKWVRDDWYKAARFHSEYDNMATIIDNDEHDRMKAKTASAYSGREDGAGLEPAVDEQIVRLKGLIRRKLLSPAAGGSEVVKPVDVSRLMRFFTLDVITRLGYGKPFGYLDEGTDVYGWIEMIDKRVLIISLPLEVPLLRRIMFSPYGIEKFGPQITDKTGVGKVMGIVNKIVTERFQSGEKHNDMIGGFIRNGMSQQEVEGEALLQLFAGSDTTANALTAAVVSLATAPRAYARLKHEIRDAIKSGHVDAHQPITLEQAQKLPYLQAVIYESFRIRNPVNHGHYKLVPPPGETFHGIYLPPGTAVGHNTLALTRNRAIFGHDADVYRPERFFRTEYKPGMTYDEIELDTDRIKALDIVFGGGRWTCSGKHVAMVELNKVIFELMRDFDFQFVDPQKGWDEVHYLVPRFKNLRMFITEAEG</sequence>
<dbReference type="PANTHER" id="PTHR24305:SF77">
    <property type="entry name" value="CYTOCHROME P450 MONOOXYGENASE"/>
    <property type="match status" value="1"/>
</dbReference>
<accession>A0AAN6T6T0</accession>
<comment type="cofactor">
    <cofactor evidence="1 8">
        <name>heme</name>
        <dbReference type="ChEBI" id="CHEBI:30413"/>
    </cofactor>
</comment>
<dbReference type="PRINTS" id="PR00463">
    <property type="entry name" value="EP450I"/>
</dbReference>
<dbReference type="GeneID" id="89940522"/>
<dbReference type="AlphaFoldDB" id="A0AAN6T6T0"/>
<organism evidence="10 11">
    <name type="scientific">Canariomyces notabilis</name>
    <dbReference type="NCBI Taxonomy" id="2074819"/>
    <lineage>
        <taxon>Eukaryota</taxon>
        <taxon>Fungi</taxon>
        <taxon>Dikarya</taxon>
        <taxon>Ascomycota</taxon>
        <taxon>Pezizomycotina</taxon>
        <taxon>Sordariomycetes</taxon>
        <taxon>Sordariomycetidae</taxon>
        <taxon>Sordariales</taxon>
        <taxon>Chaetomiaceae</taxon>
        <taxon>Canariomyces</taxon>
    </lineage>
</organism>
<keyword evidence="9" id="KW-1133">Transmembrane helix</keyword>
<keyword evidence="9" id="KW-0472">Membrane</keyword>
<evidence type="ECO:0000256" key="4">
    <source>
        <dbReference type="ARBA" id="ARBA00022723"/>
    </source>
</evidence>
<dbReference type="PRINTS" id="PR00385">
    <property type="entry name" value="P450"/>
</dbReference>
<name>A0AAN6T6T0_9PEZI</name>
<dbReference type="RefSeq" id="XP_064664845.1">
    <property type="nucleotide sequence ID" value="XM_064816397.1"/>
</dbReference>
<dbReference type="PANTHER" id="PTHR24305">
    <property type="entry name" value="CYTOCHROME P450"/>
    <property type="match status" value="1"/>
</dbReference>
<dbReference type="InterPro" id="IPR036396">
    <property type="entry name" value="Cyt_P450_sf"/>
</dbReference>
<evidence type="ECO:0000256" key="8">
    <source>
        <dbReference type="PIRSR" id="PIRSR602401-1"/>
    </source>
</evidence>
<evidence type="ECO:0000256" key="2">
    <source>
        <dbReference type="ARBA" id="ARBA00010617"/>
    </source>
</evidence>
<dbReference type="InterPro" id="IPR001128">
    <property type="entry name" value="Cyt_P450"/>
</dbReference>
<reference evidence="10" key="2">
    <citation type="submission" date="2023-05" db="EMBL/GenBank/DDBJ databases">
        <authorList>
            <consortium name="Lawrence Berkeley National Laboratory"/>
            <person name="Steindorff A."/>
            <person name="Hensen N."/>
            <person name="Bonometti L."/>
            <person name="Westerberg I."/>
            <person name="Brannstrom I.O."/>
            <person name="Guillou S."/>
            <person name="Cros-Aarteil S."/>
            <person name="Calhoun S."/>
            <person name="Haridas S."/>
            <person name="Kuo A."/>
            <person name="Mondo S."/>
            <person name="Pangilinan J."/>
            <person name="Riley R."/>
            <person name="Labutti K."/>
            <person name="Andreopoulos B."/>
            <person name="Lipzen A."/>
            <person name="Chen C."/>
            <person name="Yanf M."/>
            <person name="Daum C."/>
            <person name="Ng V."/>
            <person name="Clum A."/>
            <person name="Ohm R."/>
            <person name="Martin F."/>
            <person name="Silar P."/>
            <person name="Natvig D."/>
            <person name="Lalanne C."/>
            <person name="Gautier V."/>
            <person name="Ament-Velasquez S.L."/>
            <person name="Kruys A."/>
            <person name="Hutchinson M.I."/>
            <person name="Powell A.J."/>
            <person name="Barry K."/>
            <person name="Miller A.N."/>
            <person name="Grigoriev I.V."/>
            <person name="Debuchy R."/>
            <person name="Gladieux P."/>
            <person name="Thoren M.H."/>
            <person name="Johannesson H."/>
        </authorList>
    </citation>
    <scope>NUCLEOTIDE SEQUENCE</scope>
    <source>
        <strain evidence="10">CBS 508.74</strain>
    </source>
</reference>
<dbReference type="GO" id="GO:0004497">
    <property type="term" value="F:monooxygenase activity"/>
    <property type="evidence" value="ECO:0007669"/>
    <property type="project" value="UniProtKB-KW"/>
</dbReference>
<comment type="similarity">
    <text evidence="2">Belongs to the cytochrome P450 family.</text>
</comment>
<dbReference type="SUPFAM" id="SSF48264">
    <property type="entry name" value="Cytochrome P450"/>
    <property type="match status" value="1"/>
</dbReference>
<comment type="caution">
    <text evidence="10">The sequence shown here is derived from an EMBL/GenBank/DDBJ whole genome shotgun (WGS) entry which is preliminary data.</text>
</comment>
<evidence type="ECO:0000256" key="7">
    <source>
        <dbReference type="ARBA" id="ARBA00023033"/>
    </source>
</evidence>
<dbReference type="Pfam" id="PF00067">
    <property type="entry name" value="p450"/>
    <property type="match status" value="1"/>
</dbReference>
<keyword evidence="4 8" id="KW-0479">Metal-binding</keyword>
<dbReference type="GO" id="GO:0020037">
    <property type="term" value="F:heme binding"/>
    <property type="evidence" value="ECO:0007669"/>
    <property type="project" value="InterPro"/>
</dbReference>
<evidence type="ECO:0000256" key="6">
    <source>
        <dbReference type="ARBA" id="ARBA00023004"/>
    </source>
</evidence>
<proteinExistence type="inferred from homology"/>
<dbReference type="Gene3D" id="1.10.630.10">
    <property type="entry name" value="Cytochrome P450"/>
    <property type="match status" value="1"/>
</dbReference>
<keyword evidence="9" id="KW-0812">Transmembrane</keyword>
<dbReference type="EMBL" id="MU853377">
    <property type="protein sequence ID" value="KAK4107275.1"/>
    <property type="molecule type" value="Genomic_DNA"/>
</dbReference>
<keyword evidence="6 8" id="KW-0408">Iron</keyword>
<gene>
    <name evidence="10" type="ORF">N656DRAFT_785486</name>
</gene>
<keyword evidence="11" id="KW-1185">Reference proteome</keyword>
<dbReference type="GO" id="GO:0016705">
    <property type="term" value="F:oxidoreductase activity, acting on paired donors, with incorporation or reduction of molecular oxygen"/>
    <property type="evidence" value="ECO:0007669"/>
    <property type="project" value="InterPro"/>
</dbReference>
<evidence type="ECO:0000313" key="10">
    <source>
        <dbReference type="EMBL" id="KAK4107275.1"/>
    </source>
</evidence>
<reference evidence="10" key="1">
    <citation type="journal article" date="2023" name="Mol. Phylogenet. Evol.">
        <title>Genome-scale phylogeny and comparative genomics of the fungal order Sordariales.</title>
        <authorList>
            <person name="Hensen N."/>
            <person name="Bonometti L."/>
            <person name="Westerberg I."/>
            <person name="Brannstrom I.O."/>
            <person name="Guillou S."/>
            <person name="Cros-Aarteil S."/>
            <person name="Calhoun S."/>
            <person name="Haridas S."/>
            <person name="Kuo A."/>
            <person name="Mondo S."/>
            <person name="Pangilinan J."/>
            <person name="Riley R."/>
            <person name="LaButti K."/>
            <person name="Andreopoulos B."/>
            <person name="Lipzen A."/>
            <person name="Chen C."/>
            <person name="Yan M."/>
            <person name="Daum C."/>
            <person name="Ng V."/>
            <person name="Clum A."/>
            <person name="Steindorff A."/>
            <person name="Ohm R.A."/>
            <person name="Martin F."/>
            <person name="Silar P."/>
            <person name="Natvig D.O."/>
            <person name="Lalanne C."/>
            <person name="Gautier V."/>
            <person name="Ament-Velasquez S.L."/>
            <person name="Kruys A."/>
            <person name="Hutchinson M.I."/>
            <person name="Powell A.J."/>
            <person name="Barry K."/>
            <person name="Miller A.N."/>
            <person name="Grigoriev I.V."/>
            <person name="Debuchy R."/>
            <person name="Gladieux P."/>
            <person name="Hiltunen Thoren M."/>
            <person name="Johannesson H."/>
        </authorList>
    </citation>
    <scope>NUCLEOTIDE SEQUENCE</scope>
    <source>
        <strain evidence="10">CBS 508.74</strain>
    </source>
</reference>
<keyword evidence="5" id="KW-0560">Oxidoreductase</keyword>
<keyword evidence="3 8" id="KW-0349">Heme</keyword>
<feature type="binding site" description="axial binding residue" evidence="8">
    <location>
        <position position="466"/>
    </location>
    <ligand>
        <name>heme</name>
        <dbReference type="ChEBI" id="CHEBI:30413"/>
    </ligand>
    <ligandPart>
        <name>Fe</name>
        <dbReference type="ChEBI" id="CHEBI:18248"/>
    </ligandPart>
</feature>
<evidence type="ECO:0000256" key="9">
    <source>
        <dbReference type="SAM" id="Phobius"/>
    </source>
</evidence>
<dbReference type="CDD" id="cd11060">
    <property type="entry name" value="CYP57A1-like"/>
    <property type="match status" value="1"/>
</dbReference>
<evidence type="ECO:0000256" key="1">
    <source>
        <dbReference type="ARBA" id="ARBA00001971"/>
    </source>
</evidence>
<dbReference type="InterPro" id="IPR050121">
    <property type="entry name" value="Cytochrome_P450_monoxygenase"/>
</dbReference>
<feature type="transmembrane region" description="Helical" evidence="9">
    <location>
        <begin position="16"/>
        <end position="37"/>
    </location>
</feature>
<dbReference type="InterPro" id="IPR002401">
    <property type="entry name" value="Cyt_P450_E_grp-I"/>
</dbReference>
<evidence type="ECO:0000256" key="5">
    <source>
        <dbReference type="ARBA" id="ARBA00023002"/>
    </source>
</evidence>
<evidence type="ECO:0000256" key="3">
    <source>
        <dbReference type="ARBA" id="ARBA00022617"/>
    </source>
</evidence>